<dbReference type="Gene3D" id="3.90.176.10">
    <property type="entry name" value="Toxin ADP-ribosyltransferase, Chain A, domain 1"/>
    <property type="match status" value="1"/>
</dbReference>
<dbReference type="Proteomes" id="UP000013827">
    <property type="component" value="Unassembled WGS sequence"/>
</dbReference>
<evidence type="ECO:0000313" key="4">
    <source>
        <dbReference type="Proteomes" id="UP000013827"/>
    </source>
</evidence>
<proteinExistence type="predicted"/>
<feature type="compositionally biased region" description="Pro residues" evidence="1">
    <location>
        <begin position="13"/>
        <end position="23"/>
    </location>
</feature>
<dbReference type="KEGG" id="ehx:EMIHUDRAFT_212020"/>
<feature type="region of interest" description="Disordered" evidence="1">
    <location>
        <begin position="590"/>
        <end position="610"/>
    </location>
</feature>
<sequence>MRYTEHNLTLAPSQPPPPPPPLPPEVKAVLSMCVVATRRYLPDADSLRQLLIGPEWSLYGFVRPQLLVSSADGCDLPNFDSINQSKKICSKPDSLTDTCESGALLRILPKTSKATSQVVVGTSGSSSLVGSEGGAGRTAVYSVTVLDFVDLAKGSQSWLSRFCGNFVSVVCSNVAAADQIQCGNFARAICYPSEGLAGGYLDISVFNAVSDETSMAALRVLDPEWSVDSPPWSSIDVIWMLLWLLPAWVPALLLPAGAVARRRAFRRATLLLELEGALSEIEVEQKQSRFDEPEVRQAVRQARWLAFTLLLLALALVPWLTAFAALAAVLPLARKKSCEVWITSRASRRYWLSVTSVSGLIYGAWLIASWSLIGTGEYEYLWRKGENSDSPDRVFVSTCRQLLHSSPDDTVDSTDGYFLYEYRGKVCSVLAHMLTPRNIPFIAWTLLAQGCVSLLVAGLSLLLLLKSAGPKAIPGGRRLASSGWCGAANRNVDGLLTLATERIADRFAGSAKELITGQPEAGYHGWLRDRAPDGSPLEHREGMRLADFVALPVARRARLEEAHVVALRLYSTAAFRALNGPMRQLKMSNYRKGQDGRPLPLEPPQLAAPHPQPATMAFIYEALKRMRALAAATAVDLGGKELEELVERLSSQSGYGDLDLGTLQRAREDRLVEESADLESATPSGGAGGGWRSIALQAAGRVFARSAEPARPQEQGLVLWRGMGDMRASPRFLAMGGTEFACCSTTSRLEVAARYASAAGKTALLFCIKSSTFMNTGVDISDFSAFPHEKEFLYPPLTYMHPTGTTHRLVRNEVTFDVVEVEPSFPS</sequence>
<keyword evidence="2" id="KW-1133">Transmembrane helix</keyword>
<dbReference type="GeneID" id="17260262"/>
<dbReference type="HOGENOM" id="CLU_015399_0_0_1"/>
<keyword evidence="2" id="KW-0472">Membrane</keyword>
<accession>A0A0D3IS30</accession>
<evidence type="ECO:0008006" key="5">
    <source>
        <dbReference type="Google" id="ProtNLM"/>
    </source>
</evidence>
<feature type="compositionally biased region" description="Polar residues" evidence="1">
    <location>
        <begin position="1"/>
        <end position="12"/>
    </location>
</feature>
<feature type="transmembrane region" description="Helical" evidence="2">
    <location>
        <begin position="237"/>
        <end position="260"/>
    </location>
</feature>
<dbReference type="EnsemblProtists" id="EOD14065">
    <property type="protein sequence ID" value="EOD14065"/>
    <property type="gene ID" value="EMIHUDRAFT_212020"/>
</dbReference>
<reference evidence="3" key="2">
    <citation type="submission" date="2024-10" db="UniProtKB">
        <authorList>
            <consortium name="EnsemblProtists"/>
        </authorList>
    </citation>
    <scope>IDENTIFICATION</scope>
</reference>
<keyword evidence="4" id="KW-1185">Reference proteome</keyword>
<feature type="transmembrane region" description="Helical" evidence="2">
    <location>
        <begin position="350"/>
        <end position="373"/>
    </location>
</feature>
<keyword evidence="2" id="KW-0812">Transmembrane</keyword>
<name>A0A0D3IS30_EMIH1</name>
<protein>
    <recommendedName>
        <fullName evidence="5">Mono(ADP-ribosyl)transferase</fullName>
    </recommendedName>
</protein>
<evidence type="ECO:0000256" key="2">
    <source>
        <dbReference type="SAM" id="Phobius"/>
    </source>
</evidence>
<dbReference type="RefSeq" id="XP_005766494.1">
    <property type="nucleotide sequence ID" value="XM_005766437.1"/>
</dbReference>
<evidence type="ECO:0000313" key="3">
    <source>
        <dbReference type="EnsemblProtists" id="EOD14065"/>
    </source>
</evidence>
<dbReference type="PaxDb" id="2903-EOD14065"/>
<reference evidence="4" key="1">
    <citation type="journal article" date="2013" name="Nature">
        <title>Pan genome of the phytoplankton Emiliania underpins its global distribution.</title>
        <authorList>
            <person name="Read B.A."/>
            <person name="Kegel J."/>
            <person name="Klute M.J."/>
            <person name="Kuo A."/>
            <person name="Lefebvre S.C."/>
            <person name="Maumus F."/>
            <person name="Mayer C."/>
            <person name="Miller J."/>
            <person name="Monier A."/>
            <person name="Salamov A."/>
            <person name="Young J."/>
            <person name="Aguilar M."/>
            <person name="Claverie J.M."/>
            <person name="Frickenhaus S."/>
            <person name="Gonzalez K."/>
            <person name="Herman E.K."/>
            <person name="Lin Y.C."/>
            <person name="Napier J."/>
            <person name="Ogata H."/>
            <person name="Sarno A.F."/>
            <person name="Shmutz J."/>
            <person name="Schroeder D."/>
            <person name="de Vargas C."/>
            <person name="Verret F."/>
            <person name="von Dassow P."/>
            <person name="Valentin K."/>
            <person name="Van de Peer Y."/>
            <person name="Wheeler G."/>
            <person name="Dacks J.B."/>
            <person name="Delwiche C.F."/>
            <person name="Dyhrman S.T."/>
            <person name="Glockner G."/>
            <person name="John U."/>
            <person name="Richards T."/>
            <person name="Worden A.Z."/>
            <person name="Zhang X."/>
            <person name="Grigoriev I.V."/>
            <person name="Allen A.E."/>
            <person name="Bidle K."/>
            <person name="Borodovsky M."/>
            <person name="Bowler C."/>
            <person name="Brownlee C."/>
            <person name="Cock J.M."/>
            <person name="Elias M."/>
            <person name="Gladyshev V.N."/>
            <person name="Groth M."/>
            <person name="Guda C."/>
            <person name="Hadaegh A."/>
            <person name="Iglesias-Rodriguez M.D."/>
            <person name="Jenkins J."/>
            <person name="Jones B.M."/>
            <person name="Lawson T."/>
            <person name="Leese F."/>
            <person name="Lindquist E."/>
            <person name="Lobanov A."/>
            <person name="Lomsadze A."/>
            <person name="Malik S.B."/>
            <person name="Marsh M.E."/>
            <person name="Mackinder L."/>
            <person name="Mock T."/>
            <person name="Mueller-Roeber B."/>
            <person name="Pagarete A."/>
            <person name="Parker M."/>
            <person name="Probert I."/>
            <person name="Quesneville H."/>
            <person name="Raines C."/>
            <person name="Rensing S.A."/>
            <person name="Riano-Pachon D.M."/>
            <person name="Richier S."/>
            <person name="Rokitta S."/>
            <person name="Shiraiwa Y."/>
            <person name="Soanes D.M."/>
            <person name="van der Giezen M."/>
            <person name="Wahlund T.M."/>
            <person name="Williams B."/>
            <person name="Wilson W."/>
            <person name="Wolfe G."/>
            <person name="Wurch L.L."/>
        </authorList>
    </citation>
    <scope>NUCLEOTIDE SEQUENCE</scope>
</reference>
<evidence type="ECO:0000256" key="1">
    <source>
        <dbReference type="SAM" id="MobiDB-lite"/>
    </source>
</evidence>
<dbReference type="SUPFAM" id="SSF56399">
    <property type="entry name" value="ADP-ribosylation"/>
    <property type="match status" value="1"/>
</dbReference>
<dbReference type="AlphaFoldDB" id="A0A0D3IS30"/>
<feature type="transmembrane region" description="Helical" evidence="2">
    <location>
        <begin position="441"/>
        <end position="465"/>
    </location>
</feature>
<feature type="region of interest" description="Disordered" evidence="1">
    <location>
        <begin position="1"/>
        <end position="23"/>
    </location>
</feature>
<feature type="transmembrane region" description="Helical" evidence="2">
    <location>
        <begin position="304"/>
        <end position="330"/>
    </location>
</feature>
<organism evidence="3 4">
    <name type="scientific">Emiliania huxleyi (strain CCMP1516)</name>
    <dbReference type="NCBI Taxonomy" id="280463"/>
    <lineage>
        <taxon>Eukaryota</taxon>
        <taxon>Haptista</taxon>
        <taxon>Haptophyta</taxon>
        <taxon>Prymnesiophyceae</taxon>
        <taxon>Isochrysidales</taxon>
        <taxon>Noelaerhabdaceae</taxon>
        <taxon>Emiliania</taxon>
    </lineage>
</organism>